<dbReference type="AlphaFoldDB" id="M0B8J9"/>
<dbReference type="EMBL" id="AOIQ01000023">
    <property type="protein sequence ID" value="ELZ07130.1"/>
    <property type="molecule type" value="Genomic_DNA"/>
</dbReference>
<gene>
    <name evidence="1" type="ORF">C479_15142</name>
</gene>
<evidence type="ECO:0000313" key="1">
    <source>
        <dbReference type="EMBL" id="ELZ07130.1"/>
    </source>
</evidence>
<proteinExistence type="predicted"/>
<comment type="caution">
    <text evidence="1">The sequence shown here is derived from an EMBL/GenBank/DDBJ whole genome shotgun (WGS) entry which is preliminary data.</text>
</comment>
<protein>
    <submittedName>
        <fullName evidence="1">Uncharacterized protein</fullName>
    </submittedName>
</protein>
<accession>M0B8J9</accession>
<sequence>MTPSTELPPGWVVWDDESDGRTVYAYRPDVFDGSEYPAPCLPVCYLTHGARTRRPGQNPTDRTVDDDWFVTLYLEPEVYVGDVERVDSQADAESTAIDLLRRFAAGEIDYRAAYQVPRDRYLDRLDELTGRSSTR</sequence>
<organism evidence="1 2">
    <name type="scientific">Halovivax asiaticus JCM 14624</name>
    <dbReference type="NCBI Taxonomy" id="1227490"/>
    <lineage>
        <taxon>Archaea</taxon>
        <taxon>Methanobacteriati</taxon>
        <taxon>Methanobacteriota</taxon>
        <taxon>Stenosarchaea group</taxon>
        <taxon>Halobacteria</taxon>
        <taxon>Halobacteriales</taxon>
        <taxon>Natrialbaceae</taxon>
        <taxon>Halovivax</taxon>
    </lineage>
</organism>
<evidence type="ECO:0000313" key="2">
    <source>
        <dbReference type="Proteomes" id="UP000011560"/>
    </source>
</evidence>
<dbReference type="PATRIC" id="fig|1227490.4.peg.3071"/>
<dbReference type="Proteomes" id="UP000011560">
    <property type="component" value="Unassembled WGS sequence"/>
</dbReference>
<dbReference type="Pfam" id="PF19137">
    <property type="entry name" value="DUF5820"/>
    <property type="match status" value="1"/>
</dbReference>
<dbReference type="InterPro" id="IPR043858">
    <property type="entry name" value="DUF5820"/>
</dbReference>
<dbReference type="OrthoDB" id="202378at2157"/>
<dbReference type="RefSeq" id="WP_007704478.1">
    <property type="nucleotide sequence ID" value="NZ_AOIQ01000023.1"/>
</dbReference>
<keyword evidence="2" id="KW-1185">Reference proteome</keyword>
<name>M0B8J9_9EURY</name>
<reference evidence="1 2" key="1">
    <citation type="journal article" date="2014" name="PLoS Genet.">
        <title>Phylogenetically driven sequencing of extremely halophilic archaea reveals strategies for static and dynamic osmo-response.</title>
        <authorList>
            <person name="Becker E.A."/>
            <person name="Seitzer P.M."/>
            <person name="Tritt A."/>
            <person name="Larsen D."/>
            <person name="Krusor M."/>
            <person name="Yao A.I."/>
            <person name="Wu D."/>
            <person name="Madern D."/>
            <person name="Eisen J.A."/>
            <person name="Darling A.E."/>
            <person name="Facciotti M.T."/>
        </authorList>
    </citation>
    <scope>NUCLEOTIDE SEQUENCE [LARGE SCALE GENOMIC DNA]</scope>
    <source>
        <strain evidence="1 2">JCM 14624</strain>
    </source>
</reference>